<dbReference type="AlphaFoldDB" id="A0A8B6HCT9"/>
<gene>
    <name evidence="2" type="ORF">MGAL_10B094627</name>
</gene>
<feature type="chain" id="PRO_5032454648" description="Myticin C" evidence="1">
    <location>
        <begin position="20"/>
        <end position="103"/>
    </location>
</feature>
<organism evidence="2 3">
    <name type="scientific">Mytilus galloprovincialis</name>
    <name type="common">Mediterranean mussel</name>
    <dbReference type="NCBI Taxonomy" id="29158"/>
    <lineage>
        <taxon>Eukaryota</taxon>
        <taxon>Metazoa</taxon>
        <taxon>Spiralia</taxon>
        <taxon>Lophotrochozoa</taxon>
        <taxon>Mollusca</taxon>
        <taxon>Bivalvia</taxon>
        <taxon>Autobranchia</taxon>
        <taxon>Pteriomorphia</taxon>
        <taxon>Mytilida</taxon>
        <taxon>Mytiloidea</taxon>
        <taxon>Mytilidae</taxon>
        <taxon>Mytilinae</taxon>
        <taxon>Mytilus</taxon>
    </lineage>
</organism>
<evidence type="ECO:0000256" key="1">
    <source>
        <dbReference type="SAM" id="SignalP"/>
    </source>
</evidence>
<dbReference type="Proteomes" id="UP000596742">
    <property type="component" value="Unassembled WGS sequence"/>
</dbReference>
<evidence type="ECO:0008006" key="4">
    <source>
        <dbReference type="Google" id="ProtNLM"/>
    </source>
</evidence>
<comment type="caution">
    <text evidence="2">The sequence shown here is derived from an EMBL/GenBank/DDBJ whole genome shotgun (WGS) entry which is preliminary data.</text>
</comment>
<reference evidence="2" key="1">
    <citation type="submission" date="2018-11" db="EMBL/GenBank/DDBJ databases">
        <authorList>
            <person name="Alioto T."/>
            <person name="Alioto T."/>
        </authorList>
    </citation>
    <scope>NUCLEOTIDE SEQUENCE</scope>
</reference>
<dbReference type="EMBL" id="UYJE01009872">
    <property type="protein sequence ID" value="VDI77714.1"/>
    <property type="molecule type" value="Genomic_DNA"/>
</dbReference>
<keyword evidence="1" id="KW-0732">Signal</keyword>
<protein>
    <recommendedName>
        <fullName evidence="4">Myticin C</fullName>
    </recommendedName>
</protein>
<evidence type="ECO:0000313" key="3">
    <source>
        <dbReference type="Proteomes" id="UP000596742"/>
    </source>
</evidence>
<evidence type="ECO:0000313" key="2">
    <source>
        <dbReference type="EMBL" id="VDI77714.1"/>
    </source>
</evidence>
<feature type="signal peptide" evidence="1">
    <location>
        <begin position="1"/>
        <end position="19"/>
    </location>
</feature>
<dbReference type="Pfam" id="PF10690">
    <property type="entry name" value="Myticin-prepro"/>
    <property type="match status" value="1"/>
</dbReference>
<name>A0A8B6HCT9_MYTGA</name>
<keyword evidence="3" id="KW-1185">Reference proteome</keyword>
<proteinExistence type="predicted"/>
<sequence>MKATILLAVVVAVIVGALALKSNQYVLPCAPTNCAWFCGSKGCSLYRCSRLHPVSCYCYHCRRAESPLTFSGSARNVNEQNKEMDNSPMMNEMEHLDQEMNMF</sequence>
<accession>A0A8B6HCT9</accession>
<dbReference type="InterPro" id="IPR019631">
    <property type="entry name" value="Myticin_preproprotein"/>
</dbReference>